<dbReference type="AlphaFoldDB" id="A0A844BFH8"/>
<evidence type="ECO:0000313" key="8">
    <source>
        <dbReference type="Proteomes" id="UP000466730"/>
    </source>
</evidence>
<dbReference type="Gene3D" id="3.50.50.60">
    <property type="entry name" value="FAD/NAD(P)-binding domain"/>
    <property type="match status" value="2"/>
</dbReference>
<dbReference type="SUPFAM" id="SSF51905">
    <property type="entry name" value="FAD/NAD(P)-binding domain"/>
    <property type="match status" value="1"/>
</dbReference>
<evidence type="ECO:0000256" key="2">
    <source>
        <dbReference type="ARBA" id="ARBA00022630"/>
    </source>
</evidence>
<dbReference type="EMBL" id="WJPO01000014">
    <property type="protein sequence ID" value="MRH21349.1"/>
    <property type="molecule type" value="Genomic_DNA"/>
</dbReference>
<sequence length="736" mass="79790">MARDMCRLKPAPAQMRSERITPGGPRKFRASGRAGKPDEGGTIMARQGDGDDIVKTVQSVEPNGLNRRDFFKAGAAAGVTATAFSTGSGAEAAAAAGETVWDYEADVVIAGGGCAGLTAAIRARDHGVSVLVVDQNFDLGGRMLHSGSYLSLGGGDVIQKRDAAGEADAEGFITVPPVEDPEELDDTIDLLFTDVTDWSVVDPKAQAPYRYNEREMMRAWAENCPPTREFLMQNYVRFTRISGTHGGGGLSRARAPYCFLMLGDVTDIRAGTITAEDAGRAHPERTSPMAPVQMEDASTFVGPGAVRNGVALARPLEFSAREKGVQFMLNRRFVDLIREHPFSGRVLGIRASYSPRVHPVTGQRLESFWQNGNIDERRESITIRARKAVILASGGHAGNPEVRSMFYPAMREPAFPTSGAALQGEGGQDASALKAALRIGANLAGMQQNLSYPTTFHISPRLGTRDAYTDMMPGHPAFVFRGAAGLAVGNAGFEEFIAVNQVGKRFFNEVRLPKRPGANRYPGDGGAPGRGLDHKPLDWRNCRHEWVREMYSYDHGLDAALAMNEGSKPPHYHSGPLWAIMDEDAIERTGWELRFPYVSETNGYFFKADTIEDLARRIFAGHPYQRVPLSHLAQTVETWNGYVAAGADPDFEREADAPMYAIARPPFYALSIMVVWHDSYGGLRVNGRNQVIDMEGQPIPGLYAGGEAVGGFNKHGLGKGHVHGFIAGTHAAQELG</sequence>
<dbReference type="Pfam" id="PF00890">
    <property type="entry name" value="FAD_binding_2"/>
    <property type="match status" value="1"/>
</dbReference>
<dbReference type="GO" id="GO:0016491">
    <property type="term" value="F:oxidoreductase activity"/>
    <property type="evidence" value="ECO:0007669"/>
    <property type="project" value="UniProtKB-KW"/>
</dbReference>
<dbReference type="PANTHER" id="PTHR43400:SF10">
    <property type="entry name" value="3-OXOSTEROID 1-DEHYDROGENASE"/>
    <property type="match status" value="1"/>
</dbReference>
<gene>
    <name evidence="7" type="ORF">GH815_10110</name>
</gene>
<dbReference type="OrthoDB" id="3178130at2"/>
<accession>A0A844BFH8</accession>
<proteinExistence type="predicted"/>
<dbReference type="InterPro" id="IPR050315">
    <property type="entry name" value="FAD-oxidoreductase_2"/>
</dbReference>
<dbReference type="Proteomes" id="UP000466730">
    <property type="component" value="Unassembled WGS sequence"/>
</dbReference>
<feature type="region of interest" description="Disordered" evidence="5">
    <location>
        <begin position="1"/>
        <end position="48"/>
    </location>
</feature>
<dbReference type="InterPro" id="IPR003953">
    <property type="entry name" value="FAD-dep_OxRdtase_2_FAD-bd"/>
</dbReference>
<dbReference type="InterPro" id="IPR027477">
    <property type="entry name" value="Succ_DH/fumarate_Rdtase_cat_sf"/>
</dbReference>
<name>A0A844BFH8_9RHOB</name>
<dbReference type="InterPro" id="IPR036188">
    <property type="entry name" value="FAD/NAD-bd_sf"/>
</dbReference>
<evidence type="ECO:0000256" key="5">
    <source>
        <dbReference type="SAM" id="MobiDB-lite"/>
    </source>
</evidence>
<keyword evidence="3" id="KW-0274">FAD</keyword>
<dbReference type="PROSITE" id="PS51318">
    <property type="entry name" value="TAT"/>
    <property type="match status" value="1"/>
</dbReference>
<evidence type="ECO:0000256" key="1">
    <source>
        <dbReference type="ARBA" id="ARBA00001974"/>
    </source>
</evidence>
<comment type="cofactor">
    <cofactor evidence="1">
        <name>FAD</name>
        <dbReference type="ChEBI" id="CHEBI:57692"/>
    </cofactor>
</comment>
<keyword evidence="8" id="KW-1185">Reference proteome</keyword>
<evidence type="ECO:0000256" key="3">
    <source>
        <dbReference type="ARBA" id="ARBA00022827"/>
    </source>
</evidence>
<comment type="caution">
    <text evidence="7">The sequence shown here is derived from an EMBL/GenBank/DDBJ whole genome shotgun (WGS) entry which is preliminary data.</text>
</comment>
<dbReference type="Gene3D" id="3.90.700.10">
    <property type="entry name" value="Succinate dehydrogenase/fumarate reductase flavoprotein, catalytic domain"/>
    <property type="match status" value="1"/>
</dbReference>
<feature type="domain" description="FAD-dependent oxidoreductase 2 FAD-binding" evidence="6">
    <location>
        <begin position="106"/>
        <end position="714"/>
    </location>
</feature>
<dbReference type="InterPro" id="IPR006311">
    <property type="entry name" value="TAT_signal"/>
</dbReference>
<dbReference type="PANTHER" id="PTHR43400">
    <property type="entry name" value="FUMARATE REDUCTASE"/>
    <property type="match status" value="1"/>
</dbReference>
<keyword evidence="2" id="KW-0285">Flavoprotein</keyword>
<reference evidence="7 8" key="1">
    <citation type="submission" date="2019-11" db="EMBL/GenBank/DDBJ databases">
        <title>Draft Whole-Genome sequence of the marine photosynthetic bacterium Rhodovulum strictum DSM 11289.</title>
        <authorList>
            <person name="Kyndt J.A."/>
            <person name="Meyer T.E."/>
        </authorList>
    </citation>
    <scope>NUCLEOTIDE SEQUENCE [LARGE SCALE GENOMIC DNA]</scope>
    <source>
        <strain evidence="7 8">DSM 11289</strain>
    </source>
</reference>
<dbReference type="SUPFAM" id="SSF56425">
    <property type="entry name" value="Succinate dehydrogenase/fumarate reductase flavoprotein, catalytic domain"/>
    <property type="match status" value="1"/>
</dbReference>
<protein>
    <submittedName>
        <fullName evidence="7">FAD-dependent oxidoreductase</fullName>
    </submittedName>
</protein>
<evidence type="ECO:0000256" key="4">
    <source>
        <dbReference type="ARBA" id="ARBA00023002"/>
    </source>
</evidence>
<evidence type="ECO:0000259" key="6">
    <source>
        <dbReference type="Pfam" id="PF00890"/>
    </source>
</evidence>
<organism evidence="7 8">
    <name type="scientific">Rhodovulum strictum</name>
    <dbReference type="NCBI Taxonomy" id="58314"/>
    <lineage>
        <taxon>Bacteria</taxon>
        <taxon>Pseudomonadati</taxon>
        <taxon>Pseudomonadota</taxon>
        <taxon>Alphaproteobacteria</taxon>
        <taxon>Rhodobacterales</taxon>
        <taxon>Paracoccaceae</taxon>
        <taxon>Rhodovulum</taxon>
    </lineage>
</organism>
<keyword evidence="4" id="KW-0560">Oxidoreductase</keyword>
<evidence type="ECO:0000313" key="7">
    <source>
        <dbReference type="EMBL" id="MRH21349.1"/>
    </source>
</evidence>
<dbReference type="GO" id="GO:0008202">
    <property type="term" value="P:steroid metabolic process"/>
    <property type="evidence" value="ECO:0007669"/>
    <property type="project" value="UniProtKB-ARBA"/>
</dbReference>